<name>A0A6B9VBR0_ARAHY</name>
<reference evidence="1 2" key="1">
    <citation type="submission" date="2020-01" db="EMBL/GenBank/DDBJ databases">
        <title>Genome sequence of Arachis hypogaea, cultivar Shitouqi.</title>
        <authorList>
            <person name="Zhuang W."/>
            <person name="Chen H."/>
            <person name="Varshney R."/>
            <person name="Wang D."/>
            <person name="Ming R."/>
        </authorList>
    </citation>
    <scope>NUCLEOTIDE SEQUENCE [LARGE SCALE GENOMIC DNA]</scope>
    <source>
        <tissue evidence="1">Young leaf</tissue>
    </source>
</reference>
<dbReference type="EMBL" id="CP031001">
    <property type="protein sequence ID" value="QHN77702.1"/>
    <property type="molecule type" value="Genomic_DNA"/>
</dbReference>
<dbReference type="Proteomes" id="UP000464620">
    <property type="component" value="Chromosome B09"/>
</dbReference>
<gene>
    <name evidence="1" type="ORF">DS421_19g655010</name>
</gene>
<accession>A0A6B9VBR0</accession>
<proteinExistence type="predicted"/>
<sequence>MWIKSGSSKGNSTKEKCKATSTKFWSNKWFNKGTLLSLVATLNPNYSTFMQGMDKLSARQEEILA</sequence>
<evidence type="ECO:0000313" key="2">
    <source>
        <dbReference type="Proteomes" id="UP000464620"/>
    </source>
</evidence>
<protein>
    <submittedName>
        <fullName evidence="1">Uncharacterized protein</fullName>
    </submittedName>
</protein>
<organism evidence="1 2">
    <name type="scientific">Arachis hypogaea</name>
    <name type="common">Peanut</name>
    <dbReference type="NCBI Taxonomy" id="3818"/>
    <lineage>
        <taxon>Eukaryota</taxon>
        <taxon>Viridiplantae</taxon>
        <taxon>Streptophyta</taxon>
        <taxon>Embryophyta</taxon>
        <taxon>Tracheophyta</taxon>
        <taxon>Spermatophyta</taxon>
        <taxon>Magnoliopsida</taxon>
        <taxon>eudicotyledons</taxon>
        <taxon>Gunneridae</taxon>
        <taxon>Pentapetalae</taxon>
        <taxon>rosids</taxon>
        <taxon>fabids</taxon>
        <taxon>Fabales</taxon>
        <taxon>Fabaceae</taxon>
        <taxon>Papilionoideae</taxon>
        <taxon>50 kb inversion clade</taxon>
        <taxon>dalbergioids sensu lato</taxon>
        <taxon>Dalbergieae</taxon>
        <taxon>Pterocarpus clade</taxon>
        <taxon>Arachis</taxon>
    </lineage>
</organism>
<evidence type="ECO:0000313" key="1">
    <source>
        <dbReference type="EMBL" id="QHN77702.1"/>
    </source>
</evidence>
<dbReference type="AlphaFoldDB" id="A0A6B9VBR0"/>